<dbReference type="PROSITE" id="PS00061">
    <property type="entry name" value="ADH_SHORT"/>
    <property type="match status" value="1"/>
</dbReference>
<sequence length="251" mass="27373">MKSKTAFITGATSGIGKATAEIFAKNKINLILCGRRSERLLELKNILGKLTNVTTLQFDVSNKEAVVKAIDSLPSAFKKIDILINNAGNAHGLSSIQDGSIEDWDAMLDINVKGLLYVSKAIMPQMVKRNNGFIVNIGSIAGKEVYPNGNVYCASKYAVNALNKAMRIDLNKHNIRVAAIHPGAVETEFSEVRFKGDTEKAKNVYAGYKALQAMDIAEIIYFVVTRPAHVNIEDLIVYPTAQASATILNKE</sequence>
<dbReference type="PANTHER" id="PTHR42901">
    <property type="entry name" value="ALCOHOL DEHYDROGENASE"/>
    <property type="match status" value="1"/>
</dbReference>
<accession>A0A4Y8ASP9</accession>
<name>A0A4Y8ASP9_9FLAO</name>
<keyword evidence="5" id="KW-1185">Reference proteome</keyword>
<dbReference type="EMBL" id="SNQI01000003">
    <property type="protein sequence ID" value="TEW73698.1"/>
    <property type="molecule type" value="Genomic_DNA"/>
</dbReference>
<dbReference type="Proteomes" id="UP000298517">
    <property type="component" value="Unassembled WGS sequence"/>
</dbReference>
<dbReference type="OrthoDB" id="9775296at2"/>
<dbReference type="FunFam" id="3.40.50.720:FF:000047">
    <property type="entry name" value="NADP-dependent L-serine/L-allo-threonine dehydrogenase"/>
    <property type="match status" value="1"/>
</dbReference>
<comment type="similarity">
    <text evidence="1 3">Belongs to the short-chain dehydrogenases/reductases (SDR) family.</text>
</comment>
<dbReference type="GO" id="GO:0016616">
    <property type="term" value="F:oxidoreductase activity, acting on the CH-OH group of donors, NAD or NADP as acceptor"/>
    <property type="evidence" value="ECO:0007669"/>
    <property type="project" value="UniProtKB-ARBA"/>
</dbReference>
<dbReference type="InterPro" id="IPR036291">
    <property type="entry name" value="NAD(P)-bd_dom_sf"/>
</dbReference>
<dbReference type="RefSeq" id="WP_134248099.1">
    <property type="nucleotide sequence ID" value="NZ_SNQI01000003.1"/>
</dbReference>
<dbReference type="AlphaFoldDB" id="A0A4Y8ASP9"/>
<evidence type="ECO:0000256" key="1">
    <source>
        <dbReference type="ARBA" id="ARBA00006484"/>
    </source>
</evidence>
<keyword evidence="2" id="KW-0560">Oxidoreductase</keyword>
<dbReference type="Pfam" id="PF00106">
    <property type="entry name" value="adh_short"/>
    <property type="match status" value="1"/>
</dbReference>
<dbReference type="InterPro" id="IPR020904">
    <property type="entry name" value="Sc_DH/Rdtase_CS"/>
</dbReference>
<evidence type="ECO:0000256" key="3">
    <source>
        <dbReference type="RuleBase" id="RU000363"/>
    </source>
</evidence>
<dbReference type="PRINTS" id="PR00080">
    <property type="entry name" value="SDRFAMILY"/>
</dbReference>
<dbReference type="Gene3D" id="3.40.50.720">
    <property type="entry name" value="NAD(P)-binding Rossmann-like Domain"/>
    <property type="match status" value="1"/>
</dbReference>
<proteinExistence type="inferred from homology"/>
<protein>
    <submittedName>
        <fullName evidence="4">SDR family NAD(P)-dependent oxidoreductase</fullName>
    </submittedName>
</protein>
<comment type="caution">
    <text evidence="4">The sequence shown here is derived from an EMBL/GenBank/DDBJ whole genome shotgun (WGS) entry which is preliminary data.</text>
</comment>
<dbReference type="PANTHER" id="PTHR42901:SF1">
    <property type="entry name" value="ALCOHOL DEHYDROGENASE"/>
    <property type="match status" value="1"/>
</dbReference>
<reference evidence="4 5" key="1">
    <citation type="journal article" date="2011" name="J. Microbiol.">
        <title>Gramella jeungdoensis sp. nov., isolated from a solar saltern in Korea.</title>
        <authorList>
            <person name="Joung Y."/>
            <person name="Kim H."/>
            <person name="Jang T."/>
            <person name="Ahn T.S."/>
            <person name="Joh K."/>
        </authorList>
    </citation>
    <scope>NUCLEOTIDE SEQUENCE [LARGE SCALE GENOMIC DNA]</scope>
    <source>
        <strain evidence="4 5">KCTC 23123</strain>
    </source>
</reference>
<evidence type="ECO:0000313" key="4">
    <source>
        <dbReference type="EMBL" id="TEW73698.1"/>
    </source>
</evidence>
<dbReference type="SUPFAM" id="SSF51735">
    <property type="entry name" value="NAD(P)-binding Rossmann-fold domains"/>
    <property type="match status" value="1"/>
</dbReference>
<dbReference type="InterPro" id="IPR002347">
    <property type="entry name" value="SDR_fam"/>
</dbReference>
<evidence type="ECO:0000256" key="2">
    <source>
        <dbReference type="ARBA" id="ARBA00023002"/>
    </source>
</evidence>
<dbReference type="PRINTS" id="PR00081">
    <property type="entry name" value="GDHRDH"/>
</dbReference>
<evidence type="ECO:0000313" key="5">
    <source>
        <dbReference type="Proteomes" id="UP000298517"/>
    </source>
</evidence>
<gene>
    <name evidence="4" type="ORF">E2488_09440</name>
</gene>
<organism evidence="4 5">
    <name type="scientific">Gramella jeungdoensis</name>
    <dbReference type="NCBI Taxonomy" id="708091"/>
    <lineage>
        <taxon>Bacteria</taxon>
        <taxon>Pseudomonadati</taxon>
        <taxon>Bacteroidota</taxon>
        <taxon>Flavobacteriia</taxon>
        <taxon>Flavobacteriales</taxon>
        <taxon>Flavobacteriaceae</taxon>
        <taxon>Christiangramia</taxon>
    </lineage>
</organism>